<gene>
    <name evidence="1" type="ORF">ACFOJ9_10230</name>
</gene>
<dbReference type="EMBL" id="JBHRVD010000001">
    <property type="protein sequence ID" value="MFC3322156.1"/>
    <property type="molecule type" value="Genomic_DNA"/>
</dbReference>
<sequence length="132" mass="14093">MTIAEHRFTTFVIATQRGERHMLNNATDLATAEDYATAQFEPASIAIMGAAQTLAGAEFHIAASALAMLTKTRDQLRESFTHADRVEPMLDLVESAGTLATDLHELADLLTSASVRILAAASYSEINGTLAA</sequence>
<name>A0ABV7MJW2_9HYPH</name>
<accession>A0ABV7MJW2</accession>
<dbReference type="RefSeq" id="WP_378978766.1">
    <property type="nucleotide sequence ID" value="NZ_JBHRVD010000001.1"/>
</dbReference>
<proteinExistence type="predicted"/>
<reference evidence="2" key="1">
    <citation type="journal article" date="2019" name="Int. J. Syst. Evol. Microbiol.">
        <title>The Global Catalogue of Microorganisms (GCM) 10K type strain sequencing project: providing services to taxonomists for standard genome sequencing and annotation.</title>
        <authorList>
            <consortium name="The Broad Institute Genomics Platform"/>
            <consortium name="The Broad Institute Genome Sequencing Center for Infectious Disease"/>
            <person name="Wu L."/>
            <person name="Ma J."/>
        </authorList>
    </citation>
    <scope>NUCLEOTIDE SEQUENCE [LARGE SCALE GENOMIC DNA]</scope>
    <source>
        <strain evidence="2">ICMP 19515</strain>
    </source>
</reference>
<keyword evidence="2" id="KW-1185">Reference proteome</keyword>
<dbReference type="Proteomes" id="UP001595648">
    <property type="component" value="Unassembled WGS sequence"/>
</dbReference>
<protein>
    <submittedName>
        <fullName evidence="1">Uncharacterized protein</fullName>
    </submittedName>
</protein>
<comment type="caution">
    <text evidence="1">The sequence shown here is derived from an EMBL/GenBank/DDBJ whole genome shotgun (WGS) entry which is preliminary data.</text>
</comment>
<evidence type="ECO:0000313" key="2">
    <source>
        <dbReference type="Proteomes" id="UP001595648"/>
    </source>
</evidence>
<evidence type="ECO:0000313" key="1">
    <source>
        <dbReference type="EMBL" id="MFC3322156.1"/>
    </source>
</evidence>
<organism evidence="1 2">
    <name type="scientific">Mesorhizobium cantuariense</name>
    <dbReference type="NCBI Taxonomy" id="1300275"/>
    <lineage>
        <taxon>Bacteria</taxon>
        <taxon>Pseudomonadati</taxon>
        <taxon>Pseudomonadota</taxon>
        <taxon>Alphaproteobacteria</taxon>
        <taxon>Hyphomicrobiales</taxon>
        <taxon>Phyllobacteriaceae</taxon>
        <taxon>Mesorhizobium</taxon>
    </lineage>
</organism>